<dbReference type="SUPFAM" id="SSF54160">
    <property type="entry name" value="Chromo domain-like"/>
    <property type="match status" value="1"/>
</dbReference>
<accession>A0A6G0Y377</accession>
<gene>
    <name evidence="5" type="ORF">FWK35_00027434</name>
</gene>
<protein>
    <submittedName>
        <fullName evidence="5">Chromobox protein 3-like</fullName>
    </submittedName>
</protein>
<comment type="subcellular location">
    <subcellularLocation>
        <location evidence="1">Nucleus</location>
    </subcellularLocation>
</comment>
<evidence type="ECO:0000313" key="5">
    <source>
        <dbReference type="EMBL" id="KAF0748439.1"/>
    </source>
</evidence>
<dbReference type="GO" id="GO:0005634">
    <property type="term" value="C:nucleus"/>
    <property type="evidence" value="ECO:0007669"/>
    <property type="project" value="UniProtKB-SubCell"/>
</dbReference>
<dbReference type="AlphaFoldDB" id="A0A6G0Y377"/>
<name>A0A6G0Y377_APHCR</name>
<dbReference type="CDD" id="cd00034">
    <property type="entry name" value="CSD"/>
    <property type="match status" value="1"/>
</dbReference>
<dbReference type="GO" id="GO:0005694">
    <property type="term" value="C:chromosome"/>
    <property type="evidence" value="ECO:0007669"/>
    <property type="project" value="UniProtKB-ARBA"/>
</dbReference>
<evidence type="ECO:0000256" key="3">
    <source>
        <dbReference type="SAM" id="MobiDB-lite"/>
    </source>
</evidence>
<dbReference type="EMBL" id="VUJU01006472">
    <property type="protein sequence ID" value="KAF0748439.1"/>
    <property type="molecule type" value="Genomic_DNA"/>
</dbReference>
<dbReference type="InterPro" id="IPR008251">
    <property type="entry name" value="Chromo_shadow_dom"/>
</dbReference>
<feature type="compositionally biased region" description="Low complexity" evidence="3">
    <location>
        <begin position="46"/>
        <end position="57"/>
    </location>
</feature>
<comment type="caution">
    <text evidence="5">The sequence shown here is derived from an EMBL/GenBank/DDBJ whole genome shotgun (WGS) entry which is preliminary data.</text>
</comment>
<sequence length="180" mass="18885">MSANPNTVVPENGLNDCTAQPPKDDAAAAAAACSEQPSLNGVARASSPSNVDSVVSSENGDHVSAAASSIAPSSMDETVPVDVPDVEIAGPSSSSYSFIGNDEVSEPVRTKKLVGYDRGLEVDHIVGATEKDGKLMFLIAWKNSPDGKTDLLEATEVYERSPQVAIKFFEDKLIFISPTD</sequence>
<dbReference type="SMART" id="SM00300">
    <property type="entry name" value="ChSh"/>
    <property type="match status" value="1"/>
</dbReference>
<organism evidence="5 6">
    <name type="scientific">Aphis craccivora</name>
    <name type="common">Cowpea aphid</name>
    <dbReference type="NCBI Taxonomy" id="307492"/>
    <lineage>
        <taxon>Eukaryota</taxon>
        <taxon>Metazoa</taxon>
        <taxon>Ecdysozoa</taxon>
        <taxon>Arthropoda</taxon>
        <taxon>Hexapoda</taxon>
        <taxon>Insecta</taxon>
        <taxon>Pterygota</taxon>
        <taxon>Neoptera</taxon>
        <taxon>Paraneoptera</taxon>
        <taxon>Hemiptera</taxon>
        <taxon>Sternorrhyncha</taxon>
        <taxon>Aphidomorpha</taxon>
        <taxon>Aphidoidea</taxon>
        <taxon>Aphididae</taxon>
        <taxon>Aphidini</taxon>
        <taxon>Aphis</taxon>
        <taxon>Aphis</taxon>
    </lineage>
</organism>
<evidence type="ECO:0000259" key="4">
    <source>
        <dbReference type="PROSITE" id="PS50013"/>
    </source>
</evidence>
<reference evidence="5 6" key="1">
    <citation type="submission" date="2019-08" db="EMBL/GenBank/DDBJ databases">
        <title>Whole genome of Aphis craccivora.</title>
        <authorList>
            <person name="Voronova N.V."/>
            <person name="Shulinski R.S."/>
            <person name="Bandarenka Y.V."/>
            <person name="Zhorov D.G."/>
            <person name="Warner D."/>
        </authorList>
    </citation>
    <scope>NUCLEOTIDE SEQUENCE [LARGE SCALE GENOMIC DNA]</scope>
    <source>
        <strain evidence="5">180601</strain>
        <tissue evidence="5">Whole Body</tissue>
    </source>
</reference>
<feature type="compositionally biased region" description="Low complexity" evidence="3">
    <location>
        <begin position="64"/>
        <end position="74"/>
    </location>
</feature>
<evidence type="ECO:0000256" key="1">
    <source>
        <dbReference type="ARBA" id="ARBA00004123"/>
    </source>
</evidence>
<feature type="region of interest" description="Disordered" evidence="3">
    <location>
        <begin position="1"/>
        <end position="78"/>
    </location>
</feature>
<dbReference type="Gene3D" id="2.40.50.40">
    <property type="match status" value="1"/>
</dbReference>
<dbReference type="Proteomes" id="UP000478052">
    <property type="component" value="Unassembled WGS sequence"/>
</dbReference>
<keyword evidence="6" id="KW-1185">Reference proteome</keyword>
<dbReference type="Pfam" id="PF01393">
    <property type="entry name" value="Chromo_shadow"/>
    <property type="match status" value="1"/>
</dbReference>
<evidence type="ECO:0000313" key="6">
    <source>
        <dbReference type="Proteomes" id="UP000478052"/>
    </source>
</evidence>
<dbReference type="InterPro" id="IPR016197">
    <property type="entry name" value="Chromo-like_dom_sf"/>
</dbReference>
<dbReference type="PROSITE" id="PS50013">
    <property type="entry name" value="CHROMO_2"/>
    <property type="match status" value="1"/>
</dbReference>
<dbReference type="OrthoDB" id="433924at2759"/>
<feature type="domain" description="Chromo" evidence="4">
    <location>
        <begin position="120"/>
        <end position="180"/>
    </location>
</feature>
<proteinExistence type="predicted"/>
<evidence type="ECO:0000256" key="2">
    <source>
        <dbReference type="ARBA" id="ARBA00023242"/>
    </source>
</evidence>
<keyword evidence="2" id="KW-0539">Nucleus</keyword>
<dbReference type="InterPro" id="IPR000953">
    <property type="entry name" value="Chromo/chromo_shadow_dom"/>
</dbReference>